<reference evidence="2 3" key="1">
    <citation type="journal article" date="2020" name="Front. Microbiol.">
        <title>Single-cell genomics of novel Actinobacteria with the Wood-Ljungdahl pathway discovered in a serpentinizing system.</title>
        <authorList>
            <person name="Merino N."/>
            <person name="Kawai M."/>
            <person name="Boyd E.S."/>
            <person name="Colman D.R."/>
            <person name="McGlynn S.E."/>
            <person name="Nealson K.H."/>
            <person name="Kurokawa K."/>
            <person name="Hongoh Y."/>
        </authorList>
    </citation>
    <scope>NUCLEOTIDE SEQUENCE [LARGE SCALE GENOMIC DNA]</scope>
    <source>
        <strain evidence="2 3">S25</strain>
    </source>
</reference>
<dbReference type="Gene3D" id="1.10.10.10">
    <property type="entry name" value="Winged helix-like DNA-binding domain superfamily/Winged helix DNA-binding domain"/>
    <property type="match status" value="1"/>
</dbReference>
<comment type="caution">
    <text evidence="2">The sequence shown here is derived from an EMBL/GenBank/DDBJ whole genome shotgun (WGS) entry which is preliminary data.</text>
</comment>
<accession>A0A6V8NZH3</accession>
<dbReference type="InterPro" id="IPR013324">
    <property type="entry name" value="RNA_pol_sigma_r3/r4-like"/>
</dbReference>
<evidence type="ECO:0000259" key="1">
    <source>
        <dbReference type="Pfam" id="PF04545"/>
    </source>
</evidence>
<gene>
    <name evidence="2" type="ORF">HKBW3S25_01150</name>
</gene>
<dbReference type="GO" id="GO:0006352">
    <property type="term" value="P:DNA-templated transcription initiation"/>
    <property type="evidence" value="ECO:0007669"/>
    <property type="project" value="InterPro"/>
</dbReference>
<dbReference type="AlphaFoldDB" id="A0A6V8NZH3"/>
<sequence length="30" mass="3373">GEILGKPEGTVKSLLQRCLRKLKDEMSKKS</sequence>
<dbReference type="InterPro" id="IPR007630">
    <property type="entry name" value="RNA_pol_sigma70_r4"/>
</dbReference>
<dbReference type="Proteomes" id="UP000543224">
    <property type="component" value="Unassembled WGS sequence"/>
</dbReference>
<name>A0A6V8NZH3_9ACTN</name>
<feature type="non-terminal residue" evidence="2">
    <location>
        <position position="1"/>
    </location>
</feature>
<evidence type="ECO:0000313" key="2">
    <source>
        <dbReference type="EMBL" id="GFP25669.1"/>
    </source>
</evidence>
<dbReference type="SUPFAM" id="SSF88659">
    <property type="entry name" value="Sigma3 and sigma4 domains of RNA polymerase sigma factors"/>
    <property type="match status" value="1"/>
</dbReference>
<organism evidence="2 3">
    <name type="scientific">Candidatus Hakubella thermalkaliphila</name>
    <dbReference type="NCBI Taxonomy" id="2754717"/>
    <lineage>
        <taxon>Bacteria</taxon>
        <taxon>Bacillati</taxon>
        <taxon>Actinomycetota</taxon>
        <taxon>Actinomycetota incertae sedis</taxon>
        <taxon>Candidatus Hakubellales</taxon>
        <taxon>Candidatus Hakubellaceae</taxon>
        <taxon>Candidatus Hakubella</taxon>
    </lineage>
</organism>
<dbReference type="Pfam" id="PF04545">
    <property type="entry name" value="Sigma70_r4"/>
    <property type="match status" value="1"/>
</dbReference>
<dbReference type="EMBL" id="BLRX01000156">
    <property type="protein sequence ID" value="GFP25669.1"/>
    <property type="molecule type" value="Genomic_DNA"/>
</dbReference>
<evidence type="ECO:0000313" key="3">
    <source>
        <dbReference type="Proteomes" id="UP000543224"/>
    </source>
</evidence>
<proteinExistence type="predicted"/>
<feature type="domain" description="RNA polymerase sigma-70 region 4" evidence="1">
    <location>
        <begin position="1"/>
        <end position="23"/>
    </location>
</feature>
<dbReference type="InterPro" id="IPR036388">
    <property type="entry name" value="WH-like_DNA-bd_sf"/>
</dbReference>
<dbReference type="GO" id="GO:0003700">
    <property type="term" value="F:DNA-binding transcription factor activity"/>
    <property type="evidence" value="ECO:0007669"/>
    <property type="project" value="InterPro"/>
</dbReference>
<protein>
    <recommendedName>
        <fullName evidence="1">RNA polymerase sigma-70 region 4 domain-containing protein</fullName>
    </recommendedName>
</protein>